<keyword evidence="8" id="KW-0719">Serine esterase</keyword>
<comment type="subunit">
    <text evidence="6">Homodimer.</text>
</comment>
<dbReference type="EC" id="3.1.1.23" evidence="7"/>
<keyword evidence="11" id="KW-0597">Phosphoprotein</keyword>
<dbReference type="Gene3D" id="3.40.50.1820">
    <property type="entry name" value="alpha/beta hydrolase"/>
    <property type="match status" value="1"/>
</dbReference>
<dbReference type="InterPro" id="IPR051044">
    <property type="entry name" value="MAG_DAG_Lipase"/>
</dbReference>
<dbReference type="Proteomes" id="UP000694412">
    <property type="component" value="Chromosome 12"/>
</dbReference>
<dbReference type="GeneTree" id="ENSGT00390000011364"/>
<evidence type="ECO:0000256" key="22">
    <source>
        <dbReference type="ARBA" id="ARBA00058731"/>
    </source>
</evidence>
<proteinExistence type="inferred from homology"/>
<organism evidence="28 29">
    <name type="scientific">Coturnix japonica</name>
    <name type="common">Japanese quail</name>
    <name type="synonym">Coturnix coturnix japonica</name>
    <dbReference type="NCBI Taxonomy" id="93934"/>
    <lineage>
        <taxon>Eukaryota</taxon>
        <taxon>Metazoa</taxon>
        <taxon>Chordata</taxon>
        <taxon>Craniata</taxon>
        <taxon>Vertebrata</taxon>
        <taxon>Euteleostomi</taxon>
        <taxon>Archelosauria</taxon>
        <taxon>Archosauria</taxon>
        <taxon>Dinosauria</taxon>
        <taxon>Saurischia</taxon>
        <taxon>Theropoda</taxon>
        <taxon>Coelurosauria</taxon>
        <taxon>Aves</taxon>
        <taxon>Neognathae</taxon>
        <taxon>Galloanserae</taxon>
        <taxon>Galliformes</taxon>
        <taxon>Phasianidae</taxon>
        <taxon>Perdicinae</taxon>
        <taxon>Coturnix</taxon>
    </lineage>
</organism>
<evidence type="ECO:0000256" key="25">
    <source>
        <dbReference type="ARBA" id="ARBA00080203"/>
    </source>
</evidence>
<keyword evidence="12" id="KW-0378">Hydrolase</keyword>
<evidence type="ECO:0000256" key="21">
    <source>
        <dbReference type="ARBA" id="ARBA00051776"/>
    </source>
</evidence>
<feature type="compositionally biased region" description="Basic and acidic residues" evidence="26">
    <location>
        <begin position="214"/>
        <end position="223"/>
    </location>
</feature>
<dbReference type="GO" id="GO:0046464">
    <property type="term" value="P:acylglycerol catabolic process"/>
    <property type="evidence" value="ECO:0007669"/>
    <property type="project" value="UniProtKB-ARBA"/>
</dbReference>
<comment type="catalytic activity">
    <reaction evidence="19">
        <text>2-(5Z,8Z,11Z,14Z-eicosatetraenoyl)-glycerol + H2O = glycerol + (5Z,8Z,11Z,14Z)-eicosatetraenoate + H(+)</text>
        <dbReference type="Rhea" id="RHEA:26132"/>
        <dbReference type="ChEBI" id="CHEBI:15377"/>
        <dbReference type="ChEBI" id="CHEBI:15378"/>
        <dbReference type="ChEBI" id="CHEBI:17754"/>
        <dbReference type="ChEBI" id="CHEBI:32395"/>
        <dbReference type="ChEBI" id="CHEBI:52392"/>
    </reaction>
    <physiologicalReaction direction="left-to-right" evidence="19">
        <dbReference type="Rhea" id="RHEA:26133"/>
    </physiologicalReaction>
</comment>
<comment type="catalytic activity">
    <reaction evidence="1">
        <text>Hydrolyzes glycerol monoesters of long-chain fatty acids.</text>
        <dbReference type="EC" id="3.1.1.23"/>
    </reaction>
</comment>
<evidence type="ECO:0000313" key="28">
    <source>
        <dbReference type="Ensembl" id="ENSCJPP00005017054.1"/>
    </source>
</evidence>
<dbReference type="InterPro" id="IPR022742">
    <property type="entry name" value="Hydrolase_4"/>
</dbReference>
<keyword evidence="10" id="KW-0444">Lipid biosynthesis</keyword>
<evidence type="ECO:0000256" key="13">
    <source>
        <dbReference type="ARBA" id="ARBA00022832"/>
    </source>
</evidence>
<comment type="pathway">
    <text evidence="5">Lipid metabolism.</text>
</comment>
<evidence type="ECO:0000256" key="8">
    <source>
        <dbReference type="ARBA" id="ARBA00022487"/>
    </source>
</evidence>
<evidence type="ECO:0000256" key="7">
    <source>
        <dbReference type="ARBA" id="ARBA00013254"/>
    </source>
</evidence>
<evidence type="ECO:0000256" key="4">
    <source>
        <dbReference type="ARBA" id="ARBA00004879"/>
    </source>
</evidence>
<comment type="pathway">
    <text evidence="4">Glycerolipid metabolism; triacylglycerol degradation.</text>
</comment>
<comment type="similarity">
    <text evidence="23">Belongs to the AB hydrolase superfamily. Monoacylglycerol lipase family.</text>
</comment>
<evidence type="ECO:0000256" key="24">
    <source>
        <dbReference type="ARBA" id="ARBA00067326"/>
    </source>
</evidence>
<evidence type="ECO:0000256" key="12">
    <source>
        <dbReference type="ARBA" id="ARBA00022801"/>
    </source>
</evidence>
<keyword evidence="9" id="KW-0963">Cytoplasm</keyword>
<keyword evidence="29" id="KW-1185">Reference proteome</keyword>
<name>A0A8C2TT93_COTJA</name>
<evidence type="ECO:0000256" key="15">
    <source>
        <dbReference type="ARBA" id="ARBA00023074"/>
    </source>
</evidence>
<dbReference type="GO" id="GO:0005829">
    <property type="term" value="C:cytosol"/>
    <property type="evidence" value="ECO:0007669"/>
    <property type="project" value="UniProtKB-SubCell"/>
</dbReference>
<dbReference type="GO" id="GO:0047372">
    <property type="term" value="F:monoacylglycerol lipase activity"/>
    <property type="evidence" value="ECO:0007669"/>
    <property type="project" value="UniProtKB-EC"/>
</dbReference>
<dbReference type="PANTHER" id="PTHR11614">
    <property type="entry name" value="PHOSPHOLIPASE-RELATED"/>
    <property type="match status" value="1"/>
</dbReference>
<protein>
    <recommendedName>
        <fullName evidence="24">Monoglyceride lipase</fullName>
        <ecNumber evidence="7">3.1.1.23</ecNumber>
    </recommendedName>
    <alternativeName>
        <fullName evidence="25">Monoacylglycerol lipase</fullName>
    </alternativeName>
</protein>
<dbReference type="InterPro" id="IPR029058">
    <property type="entry name" value="AB_hydrolase_fold"/>
</dbReference>
<keyword evidence="16" id="KW-0443">Lipid metabolism</keyword>
<evidence type="ECO:0000256" key="1">
    <source>
        <dbReference type="ARBA" id="ARBA00001613"/>
    </source>
</evidence>
<evidence type="ECO:0000256" key="14">
    <source>
        <dbReference type="ARBA" id="ARBA00022963"/>
    </source>
</evidence>
<evidence type="ECO:0000256" key="10">
    <source>
        <dbReference type="ARBA" id="ARBA00022516"/>
    </source>
</evidence>
<comment type="subcellular location">
    <subcellularLocation>
        <location evidence="3">Cytoplasm</location>
        <location evidence="3">Cytosol</location>
    </subcellularLocation>
    <subcellularLocation>
        <location evidence="2">Membrane</location>
        <topology evidence="2">Peripheral membrane protein</topology>
    </subcellularLocation>
</comment>
<dbReference type="GO" id="GO:0006633">
    <property type="term" value="P:fatty acid biosynthetic process"/>
    <property type="evidence" value="ECO:0007669"/>
    <property type="project" value="UniProtKB-KW"/>
</dbReference>
<feature type="region of interest" description="Disordered" evidence="26">
    <location>
        <begin position="95"/>
        <end position="177"/>
    </location>
</feature>
<sequence length="546" mass="59856">MYKLYPAFLNYFPIPRMELQIRVLGCSFNEVSERSHLLGVASGSHLDPKSKEWIWDSADRLAPGQQGGPQGFAVMNPFHAPMEGVGERLLPCHRAASRPSSTAGSDARSGRSRRGRLSREEPRGAAGRGRGGVGGTLRGAAGRAAPGGTTASRSRLRFAPRSEGHGEAAWSRGGSARPGLERVRGSLLLLLLLLLPAARRQRLGKLRSHRRRLRGGDRCEKKGLPISLRSPQPPWPRHSHSSRMPEESSPKRSPQNIPYKDLPHIINADGQHLFCRYWKPAAAARALVFIAHGAGEHCGRYDDLAQRLTELNLFVFAHDHVGHGQSEGDRMVVSDFHVFIRDSLQHIDLMKKDHPGLPILILGHSMGGAISILTASERPSDFSGMLLISPLVVASPEVATPIKVFAAKVLNLVLPNLSLGSIDPNAISRNKKEMESYTSDPLVYHGGMKVSFVIQLMNAITRIERALPKLTLPILVLHGSSDKLCDIKGSYLLMDTVQSQDKTLKVYEEAYHALHKELPEVTTSVFTEILTWISQKVSAAGETSQT</sequence>
<evidence type="ECO:0000256" key="2">
    <source>
        <dbReference type="ARBA" id="ARBA00004170"/>
    </source>
</evidence>
<evidence type="ECO:0000256" key="26">
    <source>
        <dbReference type="SAM" id="MobiDB-lite"/>
    </source>
</evidence>
<evidence type="ECO:0000256" key="20">
    <source>
        <dbReference type="ARBA" id="ARBA00050205"/>
    </source>
</evidence>
<evidence type="ECO:0000256" key="3">
    <source>
        <dbReference type="ARBA" id="ARBA00004514"/>
    </source>
</evidence>
<dbReference type="SUPFAM" id="SSF53474">
    <property type="entry name" value="alpha/beta-Hydrolases"/>
    <property type="match status" value="1"/>
</dbReference>
<evidence type="ECO:0000256" key="17">
    <source>
        <dbReference type="ARBA" id="ARBA00023136"/>
    </source>
</evidence>
<dbReference type="Pfam" id="PF12146">
    <property type="entry name" value="Hydrolase_4"/>
    <property type="match status" value="1"/>
</dbReference>
<keyword evidence="13" id="KW-0276">Fatty acid metabolism</keyword>
<reference evidence="28" key="2">
    <citation type="submission" date="2025-08" db="UniProtKB">
        <authorList>
            <consortium name="Ensembl"/>
        </authorList>
    </citation>
    <scope>IDENTIFICATION</scope>
</reference>
<accession>A0A8C2TT93</accession>
<dbReference type="Ensembl" id="ENSCJPT00005023838.1">
    <property type="protein sequence ID" value="ENSCJPP00005017054.1"/>
    <property type="gene ID" value="ENSCJPG00005013959.1"/>
</dbReference>
<evidence type="ECO:0000256" key="9">
    <source>
        <dbReference type="ARBA" id="ARBA00022490"/>
    </source>
</evidence>
<evidence type="ECO:0000313" key="29">
    <source>
        <dbReference type="Proteomes" id="UP000694412"/>
    </source>
</evidence>
<reference evidence="28" key="1">
    <citation type="submission" date="2015-11" db="EMBL/GenBank/DDBJ databases">
        <authorList>
            <consortium name="International Coturnix japonica Genome Analysis Consortium"/>
            <person name="Warren W."/>
            <person name="Burt D.W."/>
            <person name="Antin P.B."/>
            <person name="Lanford R."/>
            <person name="Gros J."/>
            <person name="Wilson R.K."/>
        </authorList>
    </citation>
    <scope>NUCLEOTIDE SEQUENCE [LARGE SCALE GENOMIC DNA]</scope>
</reference>
<comment type="function">
    <text evidence="22">Converts monoacylglycerides to free fatty acids and glycerol. Hydrolyzes the endocannabinoid 2-arachidonoylglycerol, and thereby contributes to the regulation of endocannabinoid signaling, nociperception and perception of pain. Regulates the levels of fatty acids that serve as signaling molecules and promote cancer cell migration, invasion and tumor growth.</text>
</comment>
<keyword evidence="18" id="KW-0275">Fatty acid biosynthesis</keyword>
<dbReference type="PRINTS" id="PR00111">
    <property type="entry name" value="ABHYDROLASE"/>
</dbReference>
<dbReference type="GO" id="GO:0016020">
    <property type="term" value="C:membrane"/>
    <property type="evidence" value="ECO:0007669"/>
    <property type="project" value="UniProtKB-SubCell"/>
</dbReference>
<reference evidence="28" key="3">
    <citation type="submission" date="2025-09" db="UniProtKB">
        <authorList>
            <consortium name="Ensembl"/>
        </authorList>
    </citation>
    <scope>IDENTIFICATION</scope>
</reference>
<dbReference type="InterPro" id="IPR000073">
    <property type="entry name" value="AB_hydrolase_1"/>
</dbReference>
<feature type="domain" description="Serine aminopeptidase S33" evidence="27">
    <location>
        <begin position="283"/>
        <end position="518"/>
    </location>
</feature>
<keyword evidence="17" id="KW-0472">Membrane</keyword>
<dbReference type="FunFam" id="3.40.50.1820:FF:000066">
    <property type="entry name" value="Monoglyceride lipase"/>
    <property type="match status" value="1"/>
</dbReference>
<evidence type="ECO:0000256" key="23">
    <source>
        <dbReference type="ARBA" id="ARBA00061041"/>
    </source>
</evidence>
<evidence type="ECO:0000256" key="5">
    <source>
        <dbReference type="ARBA" id="ARBA00005189"/>
    </source>
</evidence>
<evidence type="ECO:0000259" key="27">
    <source>
        <dbReference type="Pfam" id="PF12146"/>
    </source>
</evidence>
<feature type="compositionally biased region" description="Gly residues" evidence="26">
    <location>
        <begin position="126"/>
        <end position="137"/>
    </location>
</feature>
<feature type="compositionally biased region" description="Low complexity" evidence="26">
    <location>
        <begin position="138"/>
        <end position="151"/>
    </location>
</feature>
<evidence type="ECO:0000256" key="18">
    <source>
        <dbReference type="ARBA" id="ARBA00023160"/>
    </source>
</evidence>
<comment type="catalytic activity">
    <reaction evidence="20">
        <text>a 1-acylglycerol + H2O = glycerol + a fatty acid + H(+)</text>
        <dbReference type="Rhea" id="RHEA:34019"/>
        <dbReference type="ChEBI" id="CHEBI:15377"/>
        <dbReference type="ChEBI" id="CHEBI:15378"/>
        <dbReference type="ChEBI" id="CHEBI:17754"/>
        <dbReference type="ChEBI" id="CHEBI:28868"/>
        <dbReference type="ChEBI" id="CHEBI:35759"/>
    </reaction>
    <physiologicalReaction direction="left-to-right" evidence="20">
        <dbReference type="Rhea" id="RHEA:34020"/>
    </physiologicalReaction>
</comment>
<dbReference type="AlphaFoldDB" id="A0A8C2TT93"/>
<evidence type="ECO:0000256" key="11">
    <source>
        <dbReference type="ARBA" id="ARBA00022553"/>
    </source>
</evidence>
<keyword evidence="14" id="KW-0442">Lipid degradation</keyword>
<keyword evidence="15" id="KW-0944">Nitration</keyword>
<feature type="region of interest" description="Disordered" evidence="26">
    <location>
        <begin position="214"/>
        <end position="257"/>
    </location>
</feature>
<evidence type="ECO:0000256" key="6">
    <source>
        <dbReference type="ARBA" id="ARBA00011738"/>
    </source>
</evidence>
<evidence type="ECO:0000256" key="16">
    <source>
        <dbReference type="ARBA" id="ARBA00023098"/>
    </source>
</evidence>
<evidence type="ECO:0000256" key="19">
    <source>
        <dbReference type="ARBA" id="ARBA00047476"/>
    </source>
</evidence>
<comment type="catalytic activity">
    <reaction evidence="21">
        <text>a 2-acylglycerol + H2O = glycerol + a fatty acid + H(+)</text>
        <dbReference type="Rhea" id="RHEA:44688"/>
        <dbReference type="ChEBI" id="CHEBI:15377"/>
        <dbReference type="ChEBI" id="CHEBI:15378"/>
        <dbReference type="ChEBI" id="CHEBI:17389"/>
        <dbReference type="ChEBI" id="CHEBI:17754"/>
        <dbReference type="ChEBI" id="CHEBI:28868"/>
    </reaction>
    <physiologicalReaction direction="left-to-right" evidence="21">
        <dbReference type="Rhea" id="RHEA:44689"/>
    </physiologicalReaction>
</comment>
<gene>
    <name evidence="28" type="primary">MGLL</name>
</gene>